<dbReference type="InterPro" id="IPR029466">
    <property type="entry name" value="NAM-associated_C"/>
</dbReference>
<keyword evidence="2" id="KW-0472">Membrane</keyword>
<evidence type="ECO:0000313" key="5">
    <source>
        <dbReference type="Proteomes" id="UP001151760"/>
    </source>
</evidence>
<feature type="region of interest" description="Disordered" evidence="1">
    <location>
        <begin position="142"/>
        <end position="163"/>
    </location>
</feature>
<evidence type="ECO:0000256" key="1">
    <source>
        <dbReference type="SAM" id="MobiDB-lite"/>
    </source>
</evidence>
<evidence type="ECO:0000313" key="4">
    <source>
        <dbReference type="EMBL" id="GJT80267.1"/>
    </source>
</evidence>
<comment type="caution">
    <text evidence="4">The sequence shown here is derived from an EMBL/GenBank/DDBJ whole genome shotgun (WGS) entry which is preliminary data.</text>
</comment>
<dbReference type="Pfam" id="PF14303">
    <property type="entry name" value="NAM-associated"/>
    <property type="match status" value="1"/>
</dbReference>
<dbReference type="PANTHER" id="PTHR45023:SF4">
    <property type="entry name" value="GLYCINE-RICH PROTEIN-RELATED"/>
    <property type="match status" value="1"/>
</dbReference>
<dbReference type="EMBL" id="BQNB010018975">
    <property type="protein sequence ID" value="GJT80267.1"/>
    <property type="molecule type" value="Genomic_DNA"/>
</dbReference>
<name>A0ABQ5GX95_9ASTR</name>
<evidence type="ECO:0000256" key="2">
    <source>
        <dbReference type="SAM" id="Phobius"/>
    </source>
</evidence>
<sequence>MDSKTKQYGRLTYDMVNRKWKTVCPAVVQFYRVYGHVIRRLQESGASNKDYYARALLDYEAKTGVPFKHHHCWEILKDSPKWMQSEVPKFVAKSEEGSGKRYKTFGSSSFNTEFEEDSIDMNVDVGNDGEGEVQEIRRPIGRDKAKDAVKKKGPRASGSSSMNDESLARLMVSEMATQNERAIEMQKEERLAFLEIKRRDVECHEQELANHEYKQGHEDIRFYLQPCDHLVGDARAAMEALRAEILAKYNDNALIIHIFGVIIYIYFIISRELSILNYMKYVQVHLKIV</sequence>
<dbReference type="Proteomes" id="UP001151760">
    <property type="component" value="Unassembled WGS sequence"/>
</dbReference>
<keyword evidence="2" id="KW-1133">Transmembrane helix</keyword>
<reference evidence="4" key="1">
    <citation type="journal article" date="2022" name="Int. J. Mol. Sci.">
        <title>Draft Genome of Tanacetum Coccineum: Genomic Comparison of Closely Related Tanacetum-Family Plants.</title>
        <authorList>
            <person name="Yamashiro T."/>
            <person name="Shiraishi A."/>
            <person name="Nakayama K."/>
            <person name="Satake H."/>
        </authorList>
    </citation>
    <scope>NUCLEOTIDE SEQUENCE</scope>
</reference>
<accession>A0ABQ5GX95</accession>
<evidence type="ECO:0000259" key="3">
    <source>
        <dbReference type="Pfam" id="PF14303"/>
    </source>
</evidence>
<proteinExistence type="predicted"/>
<organism evidence="4 5">
    <name type="scientific">Tanacetum coccineum</name>
    <dbReference type="NCBI Taxonomy" id="301880"/>
    <lineage>
        <taxon>Eukaryota</taxon>
        <taxon>Viridiplantae</taxon>
        <taxon>Streptophyta</taxon>
        <taxon>Embryophyta</taxon>
        <taxon>Tracheophyta</taxon>
        <taxon>Spermatophyta</taxon>
        <taxon>Magnoliopsida</taxon>
        <taxon>eudicotyledons</taxon>
        <taxon>Gunneridae</taxon>
        <taxon>Pentapetalae</taxon>
        <taxon>asterids</taxon>
        <taxon>campanulids</taxon>
        <taxon>Asterales</taxon>
        <taxon>Asteraceae</taxon>
        <taxon>Asteroideae</taxon>
        <taxon>Anthemideae</taxon>
        <taxon>Anthemidinae</taxon>
        <taxon>Tanacetum</taxon>
    </lineage>
</organism>
<feature type="domain" description="No apical meristem-associated C-terminal" evidence="3">
    <location>
        <begin position="66"/>
        <end position="204"/>
    </location>
</feature>
<reference evidence="4" key="2">
    <citation type="submission" date="2022-01" db="EMBL/GenBank/DDBJ databases">
        <authorList>
            <person name="Yamashiro T."/>
            <person name="Shiraishi A."/>
            <person name="Satake H."/>
            <person name="Nakayama K."/>
        </authorList>
    </citation>
    <scope>NUCLEOTIDE SEQUENCE</scope>
</reference>
<protein>
    <submittedName>
        <fullName evidence="4">Zinc finger BED domain-containing protein RICESLEEPER 2-like protein</fullName>
    </submittedName>
</protein>
<gene>
    <name evidence="4" type="ORF">Tco_1054609</name>
</gene>
<keyword evidence="5" id="KW-1185">Reference proteome</keyword>
<dbReference type="PANTHER" id="PTHR45023">
    <property type="match status" value="1"/>
</dbReference>
<keyword evidence="2" id="KW-0812">Transmembrane</keyword>
<feature type="transmembrane region" description="Helical" evidence="2">
    <location>
        <begin position="252"/>
        <end position="269"/>
    </location>
</feature>